<reference evidence="3 4" key="1">
    <citation type="submission" date="2023-11" db="EMBL/GenBank/DDBJ databases">
        <title>An acidophilic fungus is an integral part of prey digestion in a carnivorous sundew plant.</title>
        <authorList>
            <person name="Tsai I.J."/>
        </authorList>
    </citation>
    <scope>NUCLEOTIDE SEQUENCE [LARGE SCALE GENOMIC DNA]</scope>
    <source>
        <strain evidence="3">169a</strain>
    </source>
</reference>
<feature type="region of interest" description="Disordered" evidence="1">
    <location>
        <begin position="80"/>
        <end position="109"/>
    </location>
</feature>
<organism evidence="3 4">
    <name type="scientific">Acrodontium crateriforme</name>
    <dbReference type="NCBI Taxonomy" id="150365"/>
    <lineage>
        <taxon>Eukaryota</taxon>
        <taxon>Fungi</taxon>
        <taxon>Dikarya</taxon>
        <taxon>Ascomycota</taxon>
        <taxon>Pezizomycotina</taxon>
        <taxon>Dothideomycetes</taxon>
        <taxon>Dothideomycetidae</taxon>
        <taxon>Mycosphaerellales</taxon>
        <taxon>Teratosphaeriaceae</taxon>
        <taxon>Acrodontium</taxon>
    </lineage>
</organism>
<proteinExistence type="predicted"/>
<keyword evidence="2" id="KW-0812">Transmembrane</keyword>
<sequence length="109" mass="12481">MAIQANDYTLISLMIILGCGCGFMMLWGMFRFYNAESVERSYEPTKEQAIYMREARIRSLRNLAASLGRKDVVRDLDDSIERGNAHGEKDEKSHAAYRNSEHSDHSGLY</sequence>
<dbReference type="EMBL" id="CP138581">
    <property type="protein sequence ID" value="WPG98648.1"/>
    <property type="molecule type" value="Genomic_DNA"/>
</dbReference>
<name>A0AAQ3R5U2_9PEZI</name>
<keyword evidence="2" id="KW-1133">Transmembrane helix</keyword>
<dbReference type="AlphaFoldDB" id="A0AAQ3R5U2"/>
<keyword evidence="4" id="KW-1185">Reference proteome</keyword>
<evidence type="ECO:0000256" key="2">
    <source>
        <dbReference type="SAM" id="Phobius"/>
    </source>
</evidence>
<dbReference type="Proteomes" id="UP001303373">
    <property type="component" value="Chromosome 2"/>
</dbReference>
<accession>A0AAQ3R5U2</accession>
<keyword evidence="2" id="KW-0472">Membrane</keyword>
<evidence type="ECO:0000313" key="3">
    <source>
        <dbReference type="EMBL" id="WPG98648.1"/>
    </source>
</evidence>
<protein>
    <submittedName>
        <fullName evidence="3">Uncharacterized protein</fullName>
    </submittedName>
</protein>
<gene>
    <name evidence="3" type="ORF">R9X50_00144100</name>
</gene>
<evidence type="ECO:0000313" key="4">
    <source>
        <dbReference type="Proteomes" id="UP001303373"/>
    </source>
</evidence>
<feature type="transmembrane region" description="Helical" evidence="2">
    <location>
        <begin position="12"/>
        <end position="30"/>
    </location>
</feature>
<evidence type="ECO:0000256" key="1">
    <source>
        <dbReference type="SAM" id="MobiDB-lite"/>
    </source>
</evidence>